<sequence>MEVSCVIFFPRGEGTTAYRPRPLVLRCRHLLGMVRASSIPMVCTGTVASEWWYMSSVQWERRASDHGAADVGIQKNTGIHGGLHQWKGHRDSAPNSPKMFRIEKGRTRSRRCGLSPRTSREGCNRTVLVFGVQSKCGS</sequence>
<dbReference type="EMBL" id="KN824896">
    <property type="protein sequence ID" value="KIK98350.1"/>
    <property type="molecule type" value="Genomic_DNA"/>
</dbReference>
<keyword evidence="2" id="KW-1185">Reference proteome</keyword>
<reference evidence="1 2" key="1">
    <citation type="submission" date="2014-04" db="EMBL/GenBank/DDBJ databases">
        <authorList>
            <consortium name="DOE Joint Genome Institute"/>
            <person name="Kuo A."/>
            <person name="Kohler A."/>
            <person name="Jargeat P."/>
            <person name="Nagy L.G."/>
            <person name="Floudas D."/>
            <person name="Copeland A."/>
            <person name="Barry K.W."/>
            <person name="Cichocki N."/>
            <person name="Veneault-Fourrey C."/>
            <person name="LaButti K."/>
            <person name="Lindquist E.A."/>
            <person name="Lipzen A."/>
            <person name="Lundell T."/>
            <person name="Morin E."/>
            <person name="Murat C."/>
            <person name="Sun H."/>
            <person name="Tunlid A."/>
            <person name="Henrissat B."/>
            <person name="Grigoriev I.V."/>
            <person name="Hibbett D.S."/>
            <person name="Martin F."/>
            <person name="Nordberg H.P."/>
            <person name="Cantor M.N."/>
            <person name="Hua S.X."/>
        </authorList>
    </citation>
    <scope>NUCLEOTIDE SEQUENCE [LARGE SCALE GENOMIC DNA]</scope>
    <source>
        <strain evidence="1 2">Ve08.2h10</strain>
    </source>
</reference>
<gene>
    <name evidence="1" type="ORF">PAXRUDRAFT_695603</name>
</gene>
<protein>
    <submittedName>
        <fullName evidence="1">Uncharacterized protein</fullName>
    </submittedName>
</protein>
<dbReference type="HOGENOM" id="CLU_1855925_0_0_1"/>
<organism evidence="1 2">
    <name type="scientific">Paxillus rubicundulus Ve08.2h10</name>
    <dbReference type="NCBI Taxonomy" id="930991"/>
    <lineage>
        <taxon>Eukaryota</taxon>
        <taxon>Fungi</taxon>
        <taxon>Dikarya</taxon>
        <taxon>Basidiomycota</taxon>
        <taxon>Agaricomycotina</taxon>
        <taxon>Agaricomycetes</taxon>
        <taxon>Agaricomycetidae</taxon>
        <taxon>Boletales</taxon>
        <taxon>Paxilineae</taxon>
        <taxon>Paxillaceae</taxon>
        <taxon>Paxillus</taxon>
    </lineage>
</organism>
<dbReference type="Proteomes" id="UP000054538">
    <property type="component" value="Unassembled WGS sequence"/>
</dbReference>
<evidence type="ECO:0000313" key="2">
    <source>
        <dbReference type="Proteomes" id="UP000054538"/>
    </source>
</evidence>
<proteinExistence type="predicted"/>
<name>A0A0D0EBW9_9AGAM</name>
<accession>A0A0D0EBW9</accession>
<evidence type="ECO:0000313" key="1">
    <source>
        <dbReference type="EMBL" id="KIK98350.1"/>
    </source>
</evidence>
<dbReference type="InParanoid" id="A0A0D0EBW9"/>
<dbReference type="AlphaFoldDB" id="A0A0D0EBW9"/>
<reference evidence="2" key="2">
    <citation type="submission" date="2015-01" db="EMBL/GenBank/DDBJ databases">
        <title>Evolutionary Origins and Diversification of the Mycorrhizal Mutualists.</title>
        <authorList>
            <consortium name="DOE Joint Genome Institute"/>
            <consortium name="Mycorrhizal Genomics Consortium"/>
            <person name="Kohler A."/>
            <person name="Kuo A."/>
            <person name="Nagy L.G."/>
            <person name="Floudas D."/>
            <person name="Copeland A."/>
            <person name="Barry K.W."/>
            <person name="Cichocki N."/>
            <person name="Veneault-Fourrey C."/>
            <person name="LaButti K."/>
            <person name="Lindquist E.A."/>
            <person name="Lipzen A."/>
            <person name="Lundell T."/>
            <person name="Morin E."/>
            <person name="Murat C."/>
            <person name="Riley R."/>
            <person name="Ohm R."/>
            <person name="Sun H."/>
            <person name="Tunlid A."/>
            <person name="Henrissat B."/>
            <person name="Grigoriev I.V."/>
            <person name="Hibbett D.S."/>
            <person name="Martin F."/>
        </authorList>
    </citation>
    <scope>NUCLEOTIDE SEQUENCE [LARGE SCALE GENOMIC DNA]</scope>
    <source>
        <strain evidence="2">Ve08.2h10</strain>
    </source>
</reference>